<feature type="region of interest" description="Disordered" evidence="1">
    <location>
        <begin position="250"/>
        <end position="380"/>
    </location>
</feature>
<accession>A0AA85AR39</accession>
<feature type="compositionally biased region" description="Polar residues" evidence="1">
    <location>
        <begin position="144"/>
        <end position="153"/>
    </location>
</feature>
<proteinExistence type="predicted"/>
<evidence type="ECO:0000313" key="3">
    <source>
        <dbReference type="WBParaSite" id="SMRG1_97250.1"/>
    </source>
</evidence>
<organism evidence="2 3">
    <name type="scientific">Schistosoma margrebowiei</name>
    <dbReference type="NCBI Taxonomy" id="48269"/>
    <lineage>
        <taxon>Eukaryota</taxon>
        <taxon>Metazoa</taxon>
        <taxon>Spiralia</taxon>
        <taxon>Lophotrochozoa</taxon>
        <taxon>Platyhelminthes</taxon>
        <taxon>Trematoda</taxon>
        <taxon>Digenea</taxon>
        <taxon>Strigeidida</taxon>
        <taxon>Schistosomatoidea</taxon>
        <taxon>Schistosomatidae</taxon>
        <taxon>Schistosoma</taxon>
    </lineage>
</organism>
<evidence type="ECO:0000256" key="1">
    <source>
        <dbReference type="SAM" id="MobiDB-lite"/>
    </source>
</evidence>
<dbReference type="AlphaFoldDB" id="A0AA85AR39"/>
<feature type="compositionally biased region" description="Low complexity" evidence="1">
    <location>
        <begin position="250"/>
        <end position="270"/>
    </location>
</feature>
<name>A0AA85AR39_9TREM</name>
<reference evidence="3" key="1">
    <citation type="submission" date="2023-11" db="UniProtKB">
        <authorList>
            <consortium name="WormBaseParasite"/>
        </authorList>
    </citation>
    <scope>IDENTIFICATION</scope>
</reference>
<protein>
    <submittedName>
        <fullName evidence="3">Uncharacterized protein</fullName>
    </submittedName>
</protein>
<feature type="compositionally biased region" description="Low complexity" evidence="1">
    <location>
        <begin position="312"/>
        <end position="322"/>
    </location>
</feature>
<feature type="compositionally biased region" description="Basic and acidic residues" evidence="1">
    <location>
        <begin position="326"/>
        <end position="347"/>
    </location>
</feature>
<feature type="compositionally biased region" description="Basic and acidic residues" evidence="1">
    <location>
        <begin position="280"/>
        <end position="292"/>
    </location>
</feature>
<dbReference type="WBParaSite" id="SMRG1_97250.1">
    <property type="protein sequence ID" value="SMRG1_97250.1"/>
    <property type="gene ID" value="SMRG1_97250"/>
</dbReference>
<sequence>MKKKSFNKFLKVFHLIHRKKYHLNENEFVSEDPNGISSINQFPKGIFNKEGSMEGDNVDVDDEDDHYDDNNEISSIISISTQRMQHNSLNSHQNKHDVIQYVLGDPQTMLNHLTKKIKQKIPQLSNKNIMDNTKTNKVSMEKLNNLTKPQQQHTTTTSSTSLNEKSIKEQSKKELKHKHMDNVKTNEVPLENLYNLTPPPRPLQQQQHTTTCLNEKPIKEISKKELKPKHMDNVKTNEVSIENFNNLTTLQQQRQQHTTTTTSSSTSTSLNGKSIKRLSKKDLQPKHMDNVKTNEVPLENLYNLTPPPPPQQQHTTTSTSTSLNEKSIKGLPKKELKPKHDDKQHKDKISKKTISSINKSNKFHKEIDEDKLKRKKTKQSNIHKQIINNELINETITKSNKNDPTIQREHNTIELLDPIHDKDNTIKQTDDLINKDLSIETIDTSIKNDLNIHEDHHTIEILDPIKSIESIHYPINITMATIDHINIPLETKNQYIENDFKGLKILNNNILHYIDLIDNNHKQIDYIIEKENKDKTLEGNHDNNLDHNVYPIIKDNGIQTDQEPNVISISNVDHPNEISSKQIHHIEKITRDYLDHNYKNKLRTIHNDQNRSIQKKDCTNYEQSKYESSSETFSSYPTYSSIYHNDDYKCESIQCHHNQPYHDHHHDHDHHDHYSIHHNCILSDMMKSPQLYPCYCKYNEWNNPSKRLKQLNTNPLKHERGCYYGNSCKQDYYNKYRYSYLKRYLSPQTIRLLKKELKYRLPFRDRHCLKRNEYCQCTTTYLPSKEYDTSSMNLNQLTHYNIPFNSFNTIQQLPFMNNIVNPMNIPSWYSLNVPMMITQPRFIIRHIPVPMIIPQYSPRTIQLMNSYPLSTINPYVYSNDITSNISQPIHYDLPYYQYT</sequence>
<feature type="region of interest" description="Disordered" evidence="1">
    <location>
        <begin position="144"/>
        <end position="178"/>
    </location>
</feature>
<dbReference type="Proteomes" id="UP000050790">
    <property type="component" value="Unassembled WGS sequence"/>
</dbReference>
<feature type="compositionally biased region" description="Basic and acidic residues" evidence="1">
    <location>
        <begin position="363"/>
        <end position="372"/>
    </location>
</feature>
<evidence type="ECO:0000313" key="2">
    <source>
        <dbReference type="Proteomes" id="UP000050790"/>
    </source>
</evidence>